<dbReference type="PRINTS" id="PR00047">
    <property type="entry name" value="STROIDFINGER"/>
</dbReference>
<proteinExistence type="predicted"/>
<evidence type="ECO:0000256" key="5">
    <source>
        <dbReference type="ARBA" id="ARBA00023015"/>
    </source>
</evidence>
<dbReference type="eggNOG" id="KOG4216">
    <property type="taxonomic scope" value="Eukaryota"/>
</dbReference>
<accession>E3M9J2</accession>
<dbReference type="GO" id="GO:0008270">
    <property type="term" value="F:zinc ion binding"/>
    <property type="evidence" value="ECO:0007669"/>
    <property type="project" value="UniProtKB-KW"/>
</dbReference>
<feature type="compositionally biased region" description="Polar residues" evidence="10">
    <location>
        <begin position="1"/>
        <end position="12"/>
    </location>
</feature>
<evidence type="ECO:0000259" key="11">
    <source>
        <dbReference type="PROSITE" id="PS51030"/>
    </source>
</evidence>
<keyword evidence="8" id="KW-0675">Receptor</keyword>
<dbReference type="Gene3D" id="1.10.565.10">
    <property type="entry name" value="Retinoid X Receptor"/>
    <property type="match status" value="1"/>
</dbReference>
<dbReference type="Proteomes" id="UP000008281">
    <property type="component" value="Unassembled WGS sequence"/>
</dbReference>
<keyword evidence="3" id="KW-0863">Zinc-finger</keyword>
<evidence type="ECO:0000256" key="3">
    <source>
        <dbReference type="ARBA" id="ARBA00022771"/>
    </source>
</evidence>
<evidence type="ECO:0000313" key="14">
    <source>
        <dbReference type="Proteomes" id="UP000008281"/>
    </source>
</evidence>
<dbReference type="RefSeq" id="XP_003107163.2">
    <property type="nucleotide sequence ID" value="XM_003107115.2"/>
</dbReference>
<dbReference type="PANTHER" id="PTHR45805:SF2">
    <property type="entry name" value="NUCLEAR HORMONE RECEPTOR HR3-RELATED"/>
    <property type="match status" value="1"/>
</dbReference>
<dbReference type="eggNOG" id="KOG4846">
    <property type="taxonomic scope" value="Eukaryota"/>
</dbReference>
<keyword evidence="5" id="KW-0805">Transcription regulation</keyword>
<dbReference type="Pfam" id="PF00105">
    <property type="entry name" value="zf-C4"/>
    <property type="match status" value="2"/>
</dbReference>
<evidence type="ECO:0000256" key="4">
    <source>
        <dbReference type="ARBA" id="ARBA00022833"/>
    </source>
</evidence>
<keyword evidence="6" id="KW-0238">DNA-binding</keyword>
<evidence type="ECO:0000256" key="8">
    <source>
        <dbReference type="ARBA" id="ARBA00023170"/>
    </source>
</evidence>
<sequence length="500" mass="57748">MTSLSTHSIMSDSSTTSTAESDVIDQENINRDPIFYEPSRLQSTSILAENNQISTLACKVCGDKPRGVHYGVLACEGCRSFFRTNRDKKEELKCRKSNKCVVDKYSRNKCGKCRMEKCLKLGMDYNLRRPANGGFGKGRKLVIKKIQRAHDYCRVCGDISFEHFYDIVACEGCKGFFRTHHEKDIKLECRVDGNCDINIISRNTCKSCRMKKCLEAGMGLKHKVFSKSEFTEIVNKVGRSFGQSCTYKDTDIESVEKSNFELTRFDDPLINRINAWQVYAPIIDFENHQTGLFVNHLPFIKTFEINDKVILFKRNSFLMFVLRNIKRFSSDGFMLPSKFNSKIKIPYETLKIVYGDHLINEIISIASKLESMDLSHHELSVFTALVFFLPFTADAPERTRNKEKFKSHKTLELVYHCYKTFLNRMFSKYENGHDTISELDEMTFKLEDLNKLHRNNTISFLQVNSKFMKIPLFLCEVYEIPKPKSLSLSQLLESTNADCD</sequence>
<dbReference type="SMART" id="SM00399">
    <property type="entry name" value="ZnF_C4"/>
    <property type="match status" value="2"/>
</dbReference>
<dbReference type="KEGG" id="crq:GCK72_007702"/>
<evidence type="ECO:0000259" key="12">
    <source>
        <dbReference type="PROSITE" id="PS51843"/>
    </source>
</evidence>
<keyword evidence="14" id="KW-1185">Reference proteome</keyword>
<dbReference type="InterPro" id="IPR035500">
    <property type="entry name" value="NHR-like_dom_sf"/>
</dbReference>
<evidence type="ECO:0000256" key="9">
    <source>
        <dbReference type="ARBA" id="ARBA00023242"/>
    </source>
</evidence>
<evidence type="ECO:0000256" key="10">
    <source>
        <dbReference type="SAM" id="MobiDB-lite"/>
    </source>
</evidence>
<name>E3M9J2_CAERE</name>
<protein>
    <submittedName>
        <fullName evidence="13">Uncharacterized protein</fullName>
    </submittedName>
</protein>
<feature type="domain" description="Nuclear receptor" evidence="11">
    <location>
        <begin position="55"/>
        <end position="130"/>
    </location>
</feature>
<organism evidence="14">
    <name type="scientific">Caenorhabditis remanei</name>
    <name type="common">Caenorhabditis vulgaris</name>
    <dbReference type="NCBI Taxonomy" id="31234"/>
    <lineage>
        <taxon>Eukaryota</taxon>
        <taxon>Metazoa</taxon>
        <taxon>Ecdysozoa</taxon>
        <taxon>Nematoda</taxon>
        <taxon>Chromadorea</taxon>
        <taxon>Rhabditida</taxon>
        <taxon>Rhabditina</taxon>
        <taxon>Rhabditomorpha</taxon>
        <taxon>Rhabditoidea</taxon>
        <taxon>Rhabditidae</taxon>
        <taxon>Peloderinae</taxon>
        <taxon>Caenorhabditis</taxon>
    </lineage>
</organism>
<feature type="domain" description="Nuclear receptor" evidence="11">
    <location>
        <begin position="150"/>
        <end position="227"/>
    </location>
</feature>
<dbReference type="SUPFAM" id="SSF57716">
    <property type="entry name" value="Glucocorticoid receptor-like (DNA-binding domain)"/>
    <property type="match status" value="2"/>
</dbReference>
<dbReference type="InterPro" id="IPR001628">
    <property type="entry name" value="Znf_hrmn_rcpt"/>
</dbReference>
<gene>
    <name evidence="13" type="ORF">CRE_14680</name>
</gene>
<evidence type="ECO:0000256" key="2">
    <source>
        <dbReference type="ARBA" id="ARBA00022723"/>
    </source>
</evidence>
<dbReference type="GO" id="GO:0003700">
    <property type="term" value="F:DNA-binding transcription factor activity"/>
    <property type="evidence" value="ECO:0007669"/>
    <property type="project" value="InterPro"/>
</dbReference>
<evidence type="ECO:0000256" key="7">
    <source>
        <dbReference type="ARBA" id="ARBA00023163"/>
    </source>
</evidence>
<feature type="region of interest" description="Disordered" evidence="10">
    <location>
        <begin position="1"/>
        <end position="23"/>
    </location>
</feature>
<dbReference type="GO" id="GO:0043565">
    <property type="term" value="F:sequence-specific DNA binding"/>
    <property type="evidence" value="ECO:0007669"/>
    <property type="project" value="InterPro"/>
</dbReference>
<dbReference type="InParanoid" id="E3M9J2"/>
<dbReference type="GO" id="GO:0005634">
    <property type="term" value="C:nucleus"/>
    <property type="evidence" value="ECO:0007669"/>
    <property type="project" value="UniProtKB-SubCell"/>
</dbReference>
<dbReference type="OrthoDB" id="5771769at2759"/>
<dbReference type="AlphaFoldDB" id="E3M9J2"/>
<keyword evidence="7" id="KW-0804">Transcription</keyword>
<keyword evidence="4" id="KW-0862">Zinc</keyword>
<dbReference type="CDD" id="cd06916">
    <property type="entry name" value="NR_DBD_like"/>
    <property type="match status" value="1"/>
</dbReference>
<dbReference type="EMBL" id="DS268430">
    <property type="protein sequence ID" value="EFO96221.1"/>
    <property type="molecule type" value="Genomic_DNA"/>
</dbReference>
<evidence type="ECO:0000256" key="6">
    <source>
        <dbReference type="ARBA" id="ARBA00023125"/>
    </source>
</evidence>
<dbReference type="PANTHER" id="PTHR45805">
    <property type="entry name" value="NUCLEAR HORMONE RECEPTOR HR3-RELATED"/>
    <property type="match status" value="1"/>
</dbReference>
<dbReference type="HOGENOM" id="CLU_042336_0_0_1"/>
<feature type="domain" description="NR LBD" evidence="12">
    <location>
        <begin position="247"/>
        <end position="482"/>
    </location>
</feature>
<evidence type="ECO:0000256" key="1">
    <source>
        <dbReference type="ARBA" id="ARBA00004123"/>
    </source>
</evidence>
<dbReference type="InterPro" id="IPR013088">
    <property type="entry name" value="Znf_NHR/GATA"/>
</dbReference>
<dbReference type="CTD" id="9805113"/>
<dbReference type="Gene3D" id="3.30.50.10">
    <property type="entry name" value="Erythroid Transcription Factor GATA-1, subunit A"/>
    <property type="match status" value="2"/>
</dbReference>
<keyword evidence="2" id="KW-0479">Metal-binding</keyword>
<dbReference type="STRING" id="31234.E3M9J2"/>
<keyword evidence="9" id="KW-0539">Nucleus</keyword>
<dbReference type="SUPFAM" id="SSF48508">
    <property type="entry name" value="Nuclear receptor ligand-binding domain"/>
    <property type="match status" value="1"/>
</dbReference>
<comment type="subcellular location">
    <subcellularLocation>
        <location evidence="1">Nucleus</location>
    </subcellularLocation>
</comment>
<evidence type="ECO:0000313" key="13">
    <source>
        <dbReference type="EMBL" id="EFO96221.1"/>
    </source>
</evidence>
<dbReference type="GeneID" id="9805113"/>
<dbReference type="PROSITE" id="PS51843">
    <property type="entry name" value="NR_LBD"/>
    <property type="match status" value="1"/>
</dbReference>
<reference evidence="13" key="1">
    <citation type="submission" date="2007-07" db="EMBL/GenBank/DDBJ databases">
        <title>PCAP assembly of the Caenorhabditis remanei genome.</title>
        <authorList>
            <consortium name="The Caenorhabditis remanei Sequencing Consortium"/>
            <person name="Wilson R.K."/>
        </authorList>
    </citation>
    <scope>NUCLEOTIDE SEQUENCE [LARGE SCALE GENOMIC DNA]</scope>
    <source>
        <strain evidence="13">PB4641</strain>
    </source>
</reference>
<dbReference type="InterPro" id="IPR000536">
    <property type="entry name" value="Nucl_hrmn_rcpt_lig-bd"/>
</dbReference>
<dbReference type="PROSITE" id="PS51030">
    <property type="entry name" value="NUCLEAR_REC_DBD_2"/>
    <property type="match status" value="2"/>
</dbReference>
<dbReference type="OMA" id="FFRTHHE"/>